<sequence>MHSTVTILDFGRLLGVNQSKNTFIMRTLNNNQISGTLSNTKSYTWNTKRRYR</sequence>
<dbReference type="Proteomes" id="UP001368318">
    <property type="component" value="Chromosome"/>
</dbReference>
<reference evidence="1 3" key="1">
    <citation type="submission" date="2023-10" db="EMBL/GenBank/DDBJ databases">
        <title>Culture-based analysis of two novel bacteria associated with mangrove crab gills.</title>
        <authorList>
            <person name="Yang X."/>
            <person name="Garuglieri E."/>
            <person name="Van Goethem M.W."/>
            <person name="Fusi M."/>
            <person name="Marasco R."/>
            <person name="Daffonchio D.G."/>
        </authorList>
    </citation>
    <scope>NUCLEOTIDE SEQUENCE [LARGE SCALE GENOMIC DNA]</scope>
    <source>
        <strain evidence="2">UG2-1</strain>
        <strain evidence="1">UG2-2</strain>
        <strain evidence="3">UG2_2</strain>
    </source>
</reference>
<keyword evidence="3" id="KW-1185">Reference proteome</keyword>
<evidence type="ECO:0000313" key="3">
    <source>
        <dbReference type="Proteomes" id="UP001368318"/>
    </source>
</evidence>
<dbReference type="EMBL" id="CP136924">
    <property type="protein sequence ID" value="WXA03097.1"/>
    <property type="molecule type" value="Genomic_DNA"/>
</dbReference>
<dbReference type="RefSeq" id="WP_338733915.1">
    <property type="nucleotide sequence ID" value="NZ_CP136924.1"/>
</dbReference>
<dbReference type="KEGG" id="mcaa:R3L15_06245"/>
<gene>
    <name evidence="2" type="ORF">R3L15_06245</name>
    <name evidence="1" type="ORF">R3L16_01155</name>
</gene>
<accession>A0AAU6NZS5</accession>
<proteinExistence type="predicted"/>
<protein>
    <submittedName>
        <fullName evidence="1">Uncharacterized protein</fullName>
    </submittedName>
</protein>
<evidence type="ECO:0000313" key="1">
    <source>
        <dbReference type="EMBL" id="WXA03097.1"/>
    </source>
</evidence>
<name>A0AAU6NZS5_9FLAO</name>
<evidence type="ECO:0000313" key="2">
    <source>
        <dbReference type="EMBL" id="WXA14479.1"/>
    </source>
</evidence>
<organism evidence="1 3">
    <name type="scientific">Mangrovimonas cancribranchiae</name>
    <dbReference type="NCBI Taxonomy" id="3080055"/>
    <lineage>
        <taxon>Bacteria</taxon>
        <taxon>Pseudomonadati</taxon>
        <taxon>Bacteroidota</taxon>
        <taxon>Flavobacteriia</taxon>
        <taxon>Flavobacteriales</taxon>
        <taxon>Flavobacteriaceae</taxon>
        <taxon>Mangrovimonas</taxon>
    </lineage>
</organism>
<dbReference type="AlphaFoldDB" id="A0AAU6NZS5"/>
<dbReference type="EMBL" id="CP136925">
    <property type="protein sequence ID" value="WXA14479.1"/>
    <property type="molecule type" value="Genomic_DNA"/>
</dbReference>